<protein>
    <submittedName>
        <fullName evidence="2">Uncharacterized protein</fullName>
    </submittedName>
</protein>
<feature type="compositionally biased region" description="Polar residues" evidence="1">
    <location>
        <begin position="1"/>
        <end position="13"/>
    </location>
</feature>
<evidence type="ECO:0000256" key="1">
    <source>
        <dbReference type="SAM" id="MobiDB-lite"/>
    </source>
</evidence>
<comment type="caution">
    <text evidence="2">The sequence shown here is derived from an EMBL/GenBank/DDBJ whole genome shotgun (WGS) entry which is preliminary data.</text>
</comment>
<feature type="compositionally biased region" description="Low complexity" evidence="1">
    <location>
        <begin position="94"/>
        <end position="117"/>
    </location>
</feature>
<dbReference type="Proteomes" id="UP000054564">
    <property type="component" value="Unassembled WGS sequence"/>
</dbReference>
<dbReference type="EMBL" id="AJIL01000029">
    <property type="protein sequence ID" value="KNF01555.1"/>
    <property type="molecule type" value="Genomic_DNA"/>
</dbReference>
<evidence type="ECO:0000313" key="3">
    <source>
        <dbReference type="Proteomes" id="UP000054564"/>
    </source>
</evidence>
<dbReference type="AlphaFoldDB" id="A0A0L0VRD8"/>
<keyword evidence="3" id="KW-1185">Reference proteome</keyword>
<evidence type="ECO:0000313" key="2">
    <source>
        <dbReference type="EMBL" id="KNF01555.1"/>
    </source>
</evidence>
<feature type="compositionally biased region" description="Acidic residues" evidence="1">
    <location>
        <begin position="149"/>
        <end position="178"/>
    </location>
</feature>
<proteinExistence type="predicted"/>
<accession>A0A0L0VRD8</accession>
<feature type="compositionally biased region" description="Low complexity" evidence="1">
    <location>
        <begin position="492"/>
        <end position="505"/>
    </location>
</feature>
<organism evidence="2 3">
    <name type="scientific">Puccinia striiformis f. sp. tritici PST-78</name>
    <dbReference type="NCBI Taxonomy" id="1165861"/>
    <lineage>
        <taxon>Eukaryota</taxon>
        <taxon>Fungi</taxon>
        <taxon>Dikarya</taxon>
        <taxon>Basidiomycota</taxon>
        <taxon>Pucciniomycotina</taxon>
        <taxon>Pucciniomycetes</taxon>
        <taxon>Pucciniales</taxon>
        <taxon>Pucciniaceae</taxon>
        <taxon>Puccinia</taxon>
    </lineage>
</organism>
<feature type="compositionally biased region" description="Low complexity" evidence="1">
    <location>
        <begin position="130"/>
        <end position="148"/>
    </location>
</feature>
<feature type="region of interest" description="Disordered" evidence="1">
    <location>
        <begin position="1"/>
        <end position="182"/>
    </location>
</feature>
<dbReference type="STRING" id="1165861.A0A0L0VRD8"/>
<gene>
    <name evidence="2" type="ORF">PSTG_05335</name>
</gene>
<feature type="compositionally biased region" description="Pro residues" evidence="1">
    <location>
        <begin position="60"/>
        <end position="73"/>
    </location>
</feature>
<name>A0A0L0VRD8_9BASI</name>
<sequence length="528" mass="57829">MSDQSHQSPSSHRAPSPPEAEEFEGMIYALSLIDQNTPSKGKGALDPADSASPNLDFLSKPPPSTSVTSPPPSGSSDQASPGSESTEAATRFPSSFAAGSKKSAARLAAARAAQAVAKTSGLKPGKPGRTKTSTTTKIKSTTAGWNSSDSDDDEDEDENENNEEEDDEEEEDGDDEEDERLKKHRVATAASQMTNDRERNNVFHSQAGREGIYSMYSTSGYPAGGVGGGAREMGQFSNPKNRHEIPSVLRDQAVDETETGELKPAFSEHGLLHRVMQERHERSARSLQLQAHFSGEPLMHINDKADPIQTGLLGAIANHQKDRKRDGGMGAALTERARERAYRQRETDEYYRQSMASMAGYPVNGYPAGYPIQNQAAMMQMFFDPGFNGLVNNPNNFTYDQLLFQQQQQQQFQIQQQAMMNAQQQYMNAYSTVGQQQQANLMFQQQQQQQLNGGGMMNGQQSVYGYPNQQMGYNQTGIMQQQAPMSSAAFTQQQAQAQGQGQQQQHVNHGNGPMAPGAGPSNQYSYYH</sequence>
<reference evidence="3" key="1">
    <citation type="submission" date="2014-03" db="EMBL/GenBank/DDBJ databases">
        <title>The Genome Sequence of Puccinia striiformis f. sp. tritici PST-78.</title>
        <authorList>
            <consortium name="The Broad Institute Genome Sequencing Platform"/>
            <person name="Cuomo C."/>
            <person name="Hulbert S."/>
            <person name="Chen X."/>
            <person name="Walker B."/>
            <person name="Young S.K."/>
            <person name="Zeng Q."/>
            <person name="Gargeya S."/>
            <person name="Fitzgerald M."/>
            <person name="Haas B."/>
            <person name="Abouelleil A."/>
            <person name="Alvarado L."/>
            <person name="Arachchi H.M."/>
            <person name="Berlin A.M."/>
            <person name="Chapman S.B."/>
            <person name="Goldberg J."/>
            <person name="Griggs A."/>
            <person name="Gujja S."/>
            <person name="Hansen M."/>
            <person name="Howarth C."/>
            <person name="Imamovic A."/>
            <person name="Larimer J."/>
            <person name="McCowan C."/>
            <person name="Montmayeur A."/>
            <person name="Murphy C."/>
            <person name="Neiman D."/>
            <person name="Pearson M."/>
            <person name="Priest M."/>
            <person name="Roberts A."/>
            <person name="Saif S."/>
            <person name="Shea T."/>
            <person name="Sisk P."/>
            <person name="Sykes S."/>
            <person name="Wortman J."/>
            <person name="Nusbaum C."/>
            <person name="Birren B."/>
        </authorList>
    </citation>
    <scope>NUCLEOTIDE SEQUENCE [LARGE SCALE GENOMIC DNA]</scope>
    <source>
        <strain evidence="3">race PST-78</strain>
    </source>
</reference>
<feature type="region of interest" description="Disordered" evidence="1">
    <location>
        <begin position="484"/>
        <end position="528"/>
    </location>
</feature>
<feature type="compositionally biased region" description="Polar residues" evidence="1">
    <location>
        <begin position="77"/>
        <end position="88"/>
    </location>
</feature>